<keyword evidence="3" id="KW-1185">Reference proteome</keyword>
<feature type="region of interest" description="Disordered" evidence="1">
    <location>
        <begin position="1"/>
        <end position="23"/>
    </location>
</feature>
<accession>A0AAD5S510</accession>
<dbReference type="AlphaFoldDB" id="A0AAD5S510"/>
<feature type="region of interest" description="Disordered" evidence="1">
    <location>
        <begin position="54"/>
        <end position="175"/>
    </location>
</feature>
<protein>
    <submittedName>
        <fullName evidence="2">Uncharacterized protein</fullName>
    </submittedName>
</protein>
<organism evidence="2 3">
    <name type="scientific">Rhizophlyctis rosea</name>
    <dbReference type="NCBI Taxonomy" id="64517"/>
    <lineage>
        <taxon>Eukaryota</taxon>
        <taxon>Fungi</taxon>
        <taxon>Fungi incertae sedis</taxon>
        <taxon>Chytridiomycota</taxon>
        <taxon>Chytridiomycota incertae sedis</taxon>
        <taxon>Chytridiomycetes</taxon>
        <taxon>Rhizophlyctidales</taxon>
        <taxon>Rhizophlyctidaceae</taxon>
        <taxon>Rhizophlyctis</taxon>
    </lineage>
</organism>
<feature type="non-terminal residue" evidence="2">
    <location>
        <position position="232"/>
    </location>
</feature>
<evidence type="ECO:0000313" key="3">
    <source>
        <dbReference type="Proteomes" id="UP001212841"/>
    </source>
</evidence>
<feature type="compositionally biased region" description="Low complexity" evidence="1">
    <location>
        <begin position="152"/>
        <end position="168"/>
    </location>
</feature>
<reference evidence="2" key="1">
    <citation type="submission" date="2020-05" db="EMBL/GenBank/DDBJ databases">
        <title>Phylogenomic resolution of chytrid fungi.</title>
        <authorList>
            <person name="Stajich J.E."/>
            <person name="Amses K."/>
            <person name="Simmons R."/>
            <person name="Seto K."/>
            <person name="Myers J."/>
            <person name="Bonds A."/>
            <person name="Quandt C.A."/>
            <person name="Barry K."/>
            <person name="Liu P."/>
            <person name="Grigoriev I."/>
            <person name="Longcore J.E."/>
            <person name="James T.Y."/>
        </authorList>
    </citation>
    <scope>NUCLEOTIDE SEQUENCE</scope>
    <source>
        <strain evidence="2">JEL0318</strain>
    </source>
</reference>
<name>A0AAD5S510_9FUNG</name>
<proteinExistence type="predicted"/>
<comment type="caution">
    <text evidence="2">The sequence shown here is derived from an EMBL/GenBank/DDBJ whole genome shotgun (WGS) entry which is preliminary data.</text>
</comment>
<dbReference type="Proteomes" id="UP001212841">
    <property type="component" value="Unassembled WGS sequence"/>
</dbReference>
<dbReference type="EMBL" id="JADGJD010001753">
    <property type="protein sequence ID" value="KAJ3038202.1"/>
    <property type="molecule type" value="Genomic_DNA"/>
</dbReference>
<sequence>GRGGGGGGGGARSKGGKLGRGWGIKWGKAEKGEDVVRDREEEVMSIAAAAVQKAVTVDEDGSSDGDDAVQPEGVKPKPRFPHLVPMTRTHSAQPPPNPAPQEKLSVPRPPRKCLSYETLDRLPGSHPPADDNSSSDSDQDNTEGEGLSVGASLSQSLSTSLPTTMSPSSRRRKIRKFRRLTRRYRIPGSYTYGHVDCLGGRDAGRLWKRIVRWLDDTVERENDWRGRRFSAR</sequence>
<gene>
    <name evidence="2" type="ORF">HK097_003237</name>
</gene>
<feature type="compositionally biased region" description="Acidic residues" evidence="1">
    <location>
        <begin position="57"/>
        <end position="69"/>
    </location>
</feature>
<evidence type="ECO:0000313" key="2">
    <source>
        <dbReference type="EMBL" id="KAJ3038202.1"/>
    </source>
</evidence>
<evidence type="ECO:0000256" key="1">
    <source>
        <dbReference type="SAM" id="MobiDB-lite"/>
    </source>
</evidence>